<accession>A0A4R0JQG5</accession>
<proteinExistence type="predicted"/>
<name>A0A4R0JQG5_9ACTN</name>
<gene>
    <name evidence="1" type="ORF">E0H73_42345</name>
</gene>
<dbReference type="RefSeq" id="WP_131366396.1">
    <property type="nucleotide sequence ID" value="NZ_SJKB01000026.1"/>
</dbReference>
<comment type="caution">
    <text evidence="1">The sequence shown here is derived from an EMBL/GenBank/DDBJ whole genome shotgun (WGS) entry which is preliminary data.</text>
</comment>
<evidence type="ECO:0000313" key="1">
    <source>
        <dbReference type="EMBL" id="TCC49583.1"/>
    </source>
</evidence>
<evidence type="ECO:0000313" key="2">
    <source>
        <dbReference type="Proteomes" id="UP000291144"/>
    </source>
</evidence>
<dbReference type="EMBL" id="SJKB01000026">
    <property type="protein sequence ID" value="TCC49583.1"/>
    <property type="molecule type" value="Genomic_DNA"/>
</dbReference>
<dbReference type="AlphaFoldDB" id="A0A4R0JQG5"/>
<protein>
    <submittedName>
        <fullName evidence="1">Uncharacterized protein</fullName>
    </submittedName>
</protein>
<reference evidence="1 2" key="1">
    <citation type="submission" date="2019-02" db="EMBL/GenBank/DDBJ databases">
        <title>Kribbella capetownensis sp. nov. and Kribbella speibonae sp. nov., isolated from soil.</title>
        <authorList>
            <person name="Curtis S.M."/>
            <person name="Norton I."/>
            <person name="Everest G.J."/>
            <person name="Meyers P.R."/>
        </authorList>
    </citation>
    <scope>NUCLEOTIDE SEQUENCE [LARGE SCALE GENOMIC DNA]</scope>
    <source>
        <strain evidence="1 2">NRRL B-24813</strain>
    </source>
</reference>
<sequence length="189" mass="19269">MGFARRCGAAYDARPDGGELDRVAVLVDHAESDVPQGACQLSGAEQLRGRGVDECGVEGFGESFRGLSCKAATAGGLVARDTDEVADQVVALPGEFASSGAVGRQVGLVQLFAELGQGVDAVGIGADELVGEPGRHRRPAQGRYGSGSLVVAGIAGRLGQLVPGADELLGYQPVQLDNRGVGGHLSTMR</sequence>
<keyword evidence="2" id="KW-1185">Reference proteome</keyword>
<dbReference type="Proteomes" id="UP000291144">
    <property type="component" value="Unassembled WGS sequence"/>
</dbReference>
<organism evidence="1 2">
    <name type="scientific">Kribbella pittospori</name>
    <dbReference type="NCBI Taxonomy" id="722689"/>
    <lineage>
        <taxon>Bacteria</taxon>
        <taxon>Bacillati</taxon>
        <taxon>Actinomycetota</taxon>
        <taxon>Actinomycetes</taxon>
        <taxon>Propionibacteriales</taxon>
        <taxon>Kribbellaceae</taxon>
        <taxon>Kribbella</taxon>
    </lineage>
</organism>